<accession>A0A2P8D5K4</accession>
<evidence type="ECO:0000313" key="1">
    <source>
        <dbReference type="EMBL" id="PSK92472.1"/>
    </source>
</evidence>
<dbReference type="GO" id="GO:0016787">
    <property type="term" value="F:hydrolase activity"/>
    <property type="evidence" value="ECO:0007669"/>
    <property type="project" value="UniProtKB-KW"/>
</dbReference>
<protein>
    <submittedName>
        <fullName evidence="1">Acyl-CoA thioester hydrolase</fullName>
    </submittedName>
</protein>
<gene>
    <name evidence="1" type="ORF">B0I18_10349</name>
</gene>
<dbReference type="OrthoDB" id="760345at2"/>
<dbReference type="CDD" id="cd00586">
    <property type="entry name" value="4HBT"/>
    <property type="match status" value="1"/>
</dbReference>
<dbReference type="InterPro" id="IPR029069">
    <property type="entry name" value="HotDog_dom_sf"/>
</dbReference>
<keyword evidence="1" id="KW-0378">Hydrolase</keyword>
<sequence>MEHVFLETKVLWSQIDANMHLRHSAYADFAAQARLDMLQHVGMSPEVLHQEHIGPILFREETFYLREVRPNDTVRVTCLLSKCREDGSRWSFVQEIVRSDDVVAARILVDGAWIDMQRRKLVAPPADIARQFLERVPRTADFILEPNAPSKPQENEQITGTI</sequence>
<reference evidence="1 2" key="1">
    <citation type="submission" date="2018-03" db="EMBL/GenBank/DDBJ databases">
        <title>Genomic Encyclopedia of Type Strains, Phase III (KMG-III): the genomes of soil and plant-associated and newly described type strains.</title>
        <authorList>
            <person name="Whitman W."/>
        </authorList>
    </citation>
    <scope>NUCLEOTIDE SEQUENCE [LARGE SCALE GENOMIC DNA]</scope>
    <source>
        <strain evidence="1 2">CGMCC 1.12700</strain>
    </source>
</reference>
<dbReference type="EMBL" id="PYGD01000003">
    <property type="protein sequence ID" value="PSK92472.1"/>
    <property type="molecule type" value="Genomic_DNA"/>
</dbReference>
<comment type="caution">
    <text evidence="1">The sequence shown here is derived from an EMBL/GenBank/DDBJ whole genome shotgun (WGS) entry which is preliminary data.</text>
</comment>
<dbReference type="SUPFAM" id="SSF54637">
    <property type="entry name" value="Thioesterase/thiol ester dehydrase-isomerase"/>
    <property type="match status" value="1"/>
</dbReference>
<dbReference type="RefSeq" id="WP_106522664.1">
    <property type="nucleotide sequence ID" value="NZ_PYGD01000003.1"/>
</dbReference>
<dbReference type="Gene3D" id="3.10.129.10">
    <property type="entry name" value="Hotdog Thioesterase"/>
    <property type="match status" value="1"/>
</dbReference>
<evidence type="ECO:0000313" key="2">
    <source>
        <dbReference type="Proteomes" id="UP000240572"/>
    </source>
</evidence>
<dbReference type="Pfam" id="PF13279">
    <property type="entry name" value="4HBT_2"/>
    <property type="match status" value="1"/>
</dbReference>
<dbReference type="Proteomes" id="UP000240572">
    <property type="component" value="Unassembled WGS sequence"/>
</dbReference>
<dbReference type="AlphaFoldDB" id="A0A2P8D5K4"/>
<name>A0A2P8D5K4_9BACT</name>
<organism evidence="1 2">
    <name type="scientific">Taibaiella chishuiensis</name>
    <dbReference type="NCBI Taxonomy" id="1434707"/>
    <lineage>
        <taxon>Bacteria</taxon>
        <taxon>Pseudomonadati</taxon>
        <taxon>Bacteroidota</taxon>
        <taxon>Chitinophagia</taxon>
        <taxon>Chitinophagales</taxon>
        <taxon>Chitinophagaceae</taxon>
        <taxon>Taibaiella</taxon>
    </lineage>
</organism>
<keyword evidence="2" id="KW-1185">Reference proteome</keyword>
<proteinExistence type="predicted"/>